<comment type="caution">
    <text evidence="6">The sequence shown here is derived from an EMBL/GenBank/DDBJ whole genome shotgun (WGS) entry which is preliminary data.</text>
</comment>
<feature type="compositionally biased region" description="Acidic residues" evidence="5">
    <location>
        <begin position="78"/>
        <end position="89"/>
    </location>
</feature>
<evidence type="ECO:0000256" key="1">
    <source>
        <dbReference type="ARBA" id="ARBA00004123"/>
    </source>
</evidence>
<dbReference type="InterPro" id="IPR006447">
    <property type="entry name" value="Myb_dom_plants"/>
</dbReference>
<feature type="compositionally biased region" description="Basic and acidic residues" evidence="5">
    <location>
        <begin position="136"/>
        <end position="146"/>
    </location>
</feature>
<dbReference type="OrthoDB" id="60033at2759"/>
<reference evidence="6 7" key="1">
    <citation type="submission" date="2019-01" db="EMBL/GenBank/DDBJ databases">
        <title>Nuclear Genome Assembly of the Microalgal Biofuel strain Nannochloropsis salina CCMP1776.</title>
        <authorList>
            <person name="Hovde B."/>
        </authorList>
    </citation>
    <scope>NUCLEOTIDE SEQUENCE [LARGE SCALE GENOMIC DNA]</scope>
    <source>
        <strain evidence="6 7">CCMP1776</strain>
    </source>
</reference>
<dbReference type="EMBL" id="SDOX01000145">
    <property type="protein sequence ID" value="TFJ81097.1"/>
    <property type="molecule type" value="Genomic_DNA"/>
</dbReference>
<keyword evidence="4" id="KW-0539">Nucleus</keyword>
<feature type="compositionally biased region" description="Basic and acidic residues" evidence="5">
    <location>
        <begin position="34"/>
        <end position="69"/>
    </location>
</feature>
<dbReference type="GO" id="GO:0003677">
    <property type="term" value="F:DNA binding"/>
    <property type="evidence" value="ECO:0007669"/>
    <property type="project" value="InterPro"/>
</dbReference>
<proteinExistence type="predicted"/>
<dbReference type="GO" id="GO:0006355">
    <property type="term" value="P:regulation of DNA-templated transcription"/>
    <property type="evidence" value="ECO:0007669"/>
    <property type="project" value="InterPro"/>
</dbReference>
<dbReference type="InterPro" id="IPR000637">
    <property type="entry name" value="HMGI/Y_DNA-bd_CS"/>
</dbReference>
<keyword evidence="3" id="KW-0804">Transcription</keyword>
<protein>
    <recommendedName>
        <fullName evidence="8">HTH myb-type domain-containing protein</fullName>
    </recommendedName>
</protein>
<name>A0A4D9CST9_9STRA</name>
<evidence type="ECO:0008006" key="8">
    <source>
        <dbReference type="Google" id="ProtNLM"/>
    </source>
</evidence>
<accession>A0A4D9CST9</accession>
<comment type="subcellular location">
    <subcellularLocation>
        <location evidence="1">Nucleus</location>
    </subcellularLocation>
</comment>
<organism evidence="6 7">
    <name type="scientific">Nannochloropsis salina CCMP1776</name>
    <dbReference type="NCBI Taxonomy" id="1027361"/>
    <lineage>
        <taxon>Eukaryota</taxon>
        <taxon>Sar</taxon>
        <taxon>Stramenopiles</taxon>
        <taxon>Ochrophyta</taxon>
        <taxon>Eustigmatophyceae</taxon>
        <taxon>Eustigmatales</taxon>
        <taxon>Monodopsidaceae</taxon>
        <taxon>Microchloropsis</taxon>
        <taxon>Microchloropsis salina</taxon>
    </lineage>
</organism>
<feature type="compositionally biased region" description="Basic and acidic residues" evidence="5">
    <location>
        <begin position="97"/>
        <end position="109"/>
    </location>
</feature>
<keyword evidence="2" id="KW-0805">Transcription regulation</keyword>
<evidence type="ECO:0000256" key="3">
    <source>
        <dbReference type="ARBA" id="ARBA00023163"/>
    </source>
</evidence>
<feature type="region of interest" description="Disordered" evidence="5">
    <location>
        <begin position="32"/>
        <end position="162"/>
    </location>
</feature>
<dbReference type="GO" id="GO:0005634">
    <property type="term" value="C:nucleus"/>
    <property type="evidence" value="ECO:0007669"/>
    <property type="project" value="UniProtKB-SubCell"/>
</dbReference>
<sequence>MAGYDRELGDVEENREFSALYGREVAENALAGHFTHDEATMESVKGEGRDVASREHNHEDDSEWKEEKPPFNYYEGWPDIEAECGESDPEGSQPESRSSENESKGEATVKRGRGRPRRKRPLEGPVGGTMQAGYLGEDHHLSREDSTVSSIMDGAASPGRARRGMLTRGAKAANDDDSESAVFDDALMALQLTDAQKEEFAGAVFQIGLKRSSPRVLMGYMPDISALTTEHVKSHLQKYRLHHHRSNEEFLDFYRRNIRESFDYFEAQKTWLAERIRLRERRPGTRDADAALVKEEQDGGEDEEGIGEGAVPGAIEAGPLHREEGGTEREMSAMDFMPPPRRALTQAGRGGGREEGKEGREGAGGGRVAGQGGKEKRRVQWLRVGSWEVWEGGKEGEWTLWMDTEGELGGGSEGQARGGSGT</sequence>
<feature type="compositionally biased region" description="Basic residues" evidence="5">
    <location>
        <begin position="110"/>
        <end position="120"/>
    </location>
</feature>
<feature type="region of interest" description="Disordered" evidence="5">
    <location>
        <begin position="283"/>
        <end position="377"/>
    </location>
</feature>
<keyword evidence="7" id="KW-1185">Reference proteome</keyword>
<gene>
    <name evidence="6" type="ORF">NSK_007740</name>
</gene>
<feature type="compositionally biased region" description="Gly residues" evidence="5">
    <location>
        <begin position="362"/>
        <end position="372"/>
    </location>
</feature>
<dbReference type="Proteomes" id="UP000355283">
    <property type="component" value="Unassembled WGS sequence"/>
</dbReference>
<evidence type="ECO:0000256" key="4">
    <source>
        <dbReference type="ARBA" id="ARBA00023242"/>
    </source>
</evidence>
<evidence type="ECO:0000313" key="6">
    <source>
        <dbReference type="EMBL" id="TFJ81097.1"/>
    </source>
</evidence>
<dbReference type="NCBIfam" id="TIGR01557">
    <property type="entry name" value="myb_SHAQKYF"/>
    <property type="match status" value="1"/>
</dbReference>
<evidence type="ECO:0000256" key="2">
    <source>
        <dbReference type="ARBA" id="ARBA00023015"/>
    </source>
</evidence>
<evidence type="ECO:0000313" key="7">
    <source>
        <dbReference type="Proteomes" id="UP000355283"/>
    </source>
</evidence>
<feature type="compositionally biased region" description="Basic and acidic residues" evidence="5">
    <location>
        <begin position="351"/>
        <end position="361"/>
    </location>
</feature>
<feature type="compositionally biased region" description="Basic and acidic residues" evidence="5">
    <location>
        <begin position="319"/>
        <end position="332"/>
    </location>
</feature>
<dbReference type="Gene3D" id="1.10.10.60">
    <property type="entry name" value="Homeodomain-like"/>
    <property type="match status" value="1"/>
</dbReference>
<feature type="compositionally biased region" description="Basic and acidic residues" evidence="5">
    <location>
        <begin position="283"/>
        <end position="297"/>
    </location>
</feature>
<evidence type="ECO:0000256" key="5">
    <source>
        <dbReference type="SAM" id="MobiDB-lite"/>
    </source>
</evidence>
<dbReference type="PROSITE" id="PS00354">
    <property type="entry name" value="HMGI_Y"/>
    <property type="match status" value="1"/>
</dbReference>
<dbReference type="AlphaFoldDB" id="A0A4D9CST9"/>